<protein>
    <submittedName>
        <fullName evidence="1">Uncharacterized protein</fullName>
    </submittedName>
</protein>
<proteinExistence type="predicted"/>
<evidence type="ECO:0000313" key="2">
    <source>
        <dbReference type="Proteomes" id="UP000032309"/>
    </source>
</evidence>
<accession>A0ABQ0JU66</accession>
<gene>
    <name evidence="1" type="ORF">BROSI_A0824</name>
</gene>
<reference evidence="2" key="1">
    <citation type="journal article" date="2015" name="Genome Announc.">
        <title>Draft Genome Sequence of an Anaerobic Ammonium-Oxidizing Bacterium, "Candidatus Brocadia sinica".</title>
        <authorList>
            <person name="Oshiki M."/>
            <person name="Shinyako-Hata K."/>
            <person name="Satoh H."/>
            <person name="Okabe S."/>
        </authorList>
    </citation>
    <scope>NUCLEOTIDE SEQUENCE [LARGE SCALE GENOMIC DNA]</scope>
    <source>
        <strain evidence="2">JPN1</strain>
    </source>
</reference>
<evidence type="ECO:0000313" key="1">
    <source>
        <dbReference type="EMBL" id="GAN32312.1"/>
    </source>
</evidence>
<sequence>MSEKIGHCPSALYAISKLLNDIGSSYLNDGVSWISDILKNNKNLLNAKLETNTVYYLENLARKYIYENREKIKKTKKLKQEVLIILDFLIEKGSVVGYLLRENIL</sequence>
<name>A0ABQ0JU66_9BACT</name>
<dbReference type="RefSeq" id="WP_052562448.1">
    <property type="nucleotide sequence ID" value="NZ_BAFN01000001.1"/>
</dbReference>
<dbReference type="Proteomes" id="UP000032309">
    <property type="component" value="Unassembled WGS sequence"/>
</dbReference>
<organism evidence="1 2">
    <name type="scientific">Candidatus Brocadia sinica JPN1</name>
    <dbReference type="NCBI Taxonomy" id="1197129"/>
    <lineage>
        <taxon>Bacteria</taxon>
        <taxon>Pseudomonadati</taxon>
        <taxon>Planctomycetota</taxon>
        <taxon>Candidatus Brocadiia</taxon>
        <taxon>Candidatus Brocadiales</taxon>
        <taxon>Candidatus Brocadiaceae</taxon>
        <taxon>Candidatus Brocadia</taxon>
    </lineage>
</organism>
<keyword evidence="2" id="KW-1185">Reference proteome</keyword>
<dbReference type="EMBL" id="BAFN01000001">
    <property type="protein sequence ID" value="GAN32312.1"/>
    <property type="molecule type" value="Genomic_DNA"/>
</dbReference>
<comment type="caution">
    <text evidence="1">The sequence shown here is derived from an EMBL/GenBank/DDBJ whole genome shotgun (WGS) entry which is preliminary data.</text>
</comment>